<dbReference type="AlphaFoldDB" id="A0A914L6G0"/>
<name>A0A914L6G0_MELIC</name>
<dbReference type="GO" id="GO:0032543">
    <property type="term" value="P:mitochondrial translation"/>
    <property type="evidence" value="ECO:0007669"/>
    <property type="project" value="InterPro"/>
</dbReference>
<feature type="domain" description="Ribosomal protein/NADH dehydrogenase" evidence="8">
    <location>
        <begin position="55"/>
        <end position="128"/>
    </location>
</feature>
<dbReference type="SUPFAM" id="SSF52833">
    <property type="entry name" value="Thioredoxin-like"/>
    <property type="match status" value="1"/>
</dbReference>
<dbReference type="GO" id="GO:0003735">
    <property type="term" value="F:structural constituent of ribosome"/>
    <property type="evidence" value="ECO:0007669"/>
    <property type="project" value="InterPro"/>
</dbReference>
<keyword evidence="5" id="KW-0687">Ribonucleoprotein</keyword>
<evidence type="ECO:0000256" key="7">
    <source>
        <dbReference type="SAM" id="Phobius"/>
    </source>
</evidence>
<evidence type="ECO:0000256" key="5">
    <source>
        <dbReference type="ARBA" id="ARBA00023274"/>
    </source>
</evidence>
<evidence type="ECO:0000259" key="8">
    <source>
        <dbReference type="SMART" id="SM00916"/>
    </source>
</evidence>
<dbReference type="WBParaSite" id="Minc3s00247g08498">
    <property type="protein sequence ID" value="Minc3s00247g08498"/>
    <property type="gene ID" value="Minc3s00247g08498"/>
</dbReference>
<evidence type="ECO:0000256" key="2">
    <source>
        <dbReference type="ARBA" id="ARBA00006073"/>
    </source>
</evidence>
<keyword evidence="9" id="KW-1185">Reference proteome</keyword>
<sequence length="230" mass="26343">MPAIPRVDRIKNIYSAAKALNFGFRLSATNPQAVLFDGISGHFPQLQRVTIRFCKISEPSAGLRNYIEHSLTKFASENPYCSIYILPVRNTTPSIRAEYSNGREVQLDARDFSMEHTSLYMNYLRTRSGLPIYKFENPQFSPTKSIQGMWSPTTWQNTAQNLYSCGSLPQQEFSTHLEKTKGATETLQQMTTKERILPQFRRKLGSIIQGMLALFMVICYFKCFARLISQ</sequence>
<dbReference type="PANTHER" id="PTHR21396:SF2">
    <property type="entry name" value="LARGE RIBOSOMAL SUBUNIT PROTEIN ML43"/>
    <property type="match status" value="1"/>
</dbReference>
<keyword evidence="7" id="KW-1133">Transmembrane helix</keyword>
<evidence type="ECO:0000256" key="3">
    <source>
        <dbReference type="ARBA" id="ARBA00022980"/>
    </source>
</evidence>
<evidence type="ECO:0000256" key="6">
    <source>
        <dbReference type="ARBA" id="ARBA00035188"/>
    </source>
</evidence>
<comment type="subcellular location">
    <subcellularLocation>
        <location evidence="1">Mitochondrion</location>
    </subcellularLocation>
</comment>
<dbReference type="PANTHER" id="PTHR21396">
    <property type="entry name" value="39S RIBOSOMAL PROTEIN L43"/>
    <property type="match status" value="1"/>
</dbReference>
<proteinExistence type="inferred from homology"/>
<keyword evidence="3" id="KW-0689">Ribosomal protein</keyword>
<keyword evidence="7" id="KW-0472">Membrane</keyword>
<keyword evidence="4" id="KW-0496">Mitochondrion</keyword>
<dbReference type="Proteomes" id="UP000887563">
    <property type="component" value="Unplaced"/>
</dbReference>
<keyword evidence="7" id="KW-0812">Transmembrane</keyword>
<reference evidence="10" key="1">
    <citation type="submission" date="2022-11" db="UniProtKB">
        <authorList>
            <consortium name="WormBaseParasite"/>
        </authorList>
    </citation>
    <scope>IDENTIFICATION</scope>
</reference>
<dbReference type="InterPro" id="IPR036249">
    <property type="entry name" value="Thioredoxin-like_sf"/>
</dbReference>
<feature type="transmembrane region" description="Helical" evidence="7">
    <location>
        <begin position="204"/>
        <end position="228"/>
    </location>
</feature>
<protein>
    <recommendedName>
        <fullName evidence="6">Large ribosomal subunit protein mL43</fullName>
    </recommendedName>
</protein>
<dbReference type="SMART" id="SM00916">
    <property type="entry name" value="L51_S25_CI-B8"/>
    <property type="match status" value="1"/>
</dbReference>
<dbReference type="Gene3D" id="3.40.30.10">
    <property type="entry name" value="Glutaredoxin"/>
    <property type="match status" value="1"/>
</dbReference>
<evidence type="ECO:0000256" key="4">
    <source>
        <dbReference type="ARBA" id="ARBA00023128"/>
    </source>
</evidence>
<organism evidence="9 10">
    <name type="scientific">Meloidogyne incognita</name>
    <name type="common">Southern root-knot nematode worm</name>
    <name type="synonym">Oxyuris incognita</name>
    <dbReference type="NCBI Taxonomy" id="6306"/>
    <lineage>
        <taxon>Eukaryota</taxon>
        <taxon>Metazoa</taxon>
        <taxon>Ecdysozoa</taxon>
        <taxon>Nematoda</taxon>
        <taxon>Chromadorea</taxon>
        <taxon>Rhabditida</taxon>
        <taxon>Tylenchina</taxon>
        <taxon>Tylenchomorpha</taxon>
        <taxon>Tylenchoidea</taxon>
        <taxon>Meloidogynidae</taxon>
        <taxon>Meloidogyninae</taxon>
        <taxon>Meloidogyne</taxon>
        <taxon>Meloidogyne incognita group</taxon>
    </lineage>
</organism>
<comment type="similarity">
    <text evidence="2">Belongs to the mitochondrion-specific ribosomal protein mL43 family.</text>
</comment>
<dbReference type="GO" id="GO:0005762">
    <property type="term" value="C:mitochondrial large ribosomal subunit"/>
    <property type="evidence" value="ECO:0007669"/>
    <property type="project" value="TreeGrafter"/>
</dbReference>
<evidence type="ECO:0000256" key="1">
    <source>
        <dbReference type="ARBA" id="ARBA00004173"/>
    </source>
</evidence>
<accession>A0A914L6G0</accession>
<dbReference type="Pfam" id="PF05047">
    <property type="entry name" value="L51_S25_CI-B8"/>
    <property type="match status" value="1"/>
</dbReference>
<evidence type="ECO:0000313" key="10">
    <source>
        <dbReference type="WBParaSite" id="Minc3s00247g08498"/>
    </source>
</evidence>
<evidence type="ECO:0000313" key="9">
    <source>
        <dbReference type="Proteomes" id="UP000887563"/>
    </source>
</evidence>
<dbReference type="InterPro" id="IPR007741">
    <property type="entry name" value="Ribosomal_mL43/mS25/NADH_DH"/>
</dbReference>
<dbReference type="InterPro" id="IPR039927">
    <property type="entry name" value="Ribosomal_mL43"/>
</dbReference>